<dbReference type="Proteomes" id="UP001224926">
    <property type="component" value="Chromosome"/>
</dbReference>
<dbReference type="AlphaFoldDB" id="A0AAF0P9H1"/>
<protein>
    <submittedName>
        <fullName evidence="2">Uncharacterized protein</fullName>
    </submittedName>
</protein>
<dbReference type="RefSeq" id="WP_136396899.1">
    <property type="nucleotide sequence ID" value="NZ_CP101873.1"/>
</dbReference>
<feature type="compositionally biased region" description="Basic and acidic residues" evidence="1">
    <location>
        <begin position="15"/>
        <end position="30"/>
    </location>
</feature>
<evidence type="ECO:0000313" key="3">
    <source>
        <dbReference type="Proteomes" id="UP001224926"/>
    </source>
</evidence>
<sequence>MTDSLERSFGASDCEVMKEKTTGGNRDHVADSHFQSGLKMVKTVGHVGSSDHGSGRFTGRLLTEHDKVTETSIQPNLYYYKNGRTTTPRFMMDG</sequence>
<organism evidence="2 3">
    <name type="scientific">Natrinema thermotolerans</name>
    <dbReference type="NCBI Taxonomy" id="121872"/>
    <lineage>
        <taxon>Archaea</taxon>
        <taxon>Methanobacteriati</taxon>
        <taxon>Methanobacteriota</taxon>
        <taxon>Stenosarchaea group</taxon>
        <taxon>Halobacteria</taxon>
        <taxon>Halobacteriales</taxon>
        <taxon>Natrialbaceae</taxon>
        <taxon>Natrinema</taxon>
    </lineage>
</organism>
<dbReference type="EMBL" id="CP101873">
    <property type="protein sequence ID" value="WMT06861.1"/>
    <property type="molecule type" value="Genomic_DNA"/>
</dbReference>
<feature type="region of interest" description="Disordered" evidence="1">
    <location>
        <begin position="1"/>
        <end position="30"/>
    </location>
</feature>
<reference evidence="2 3" key="1">
    <citation type="submission" date="2022-07" db="EMBL/GenBank/DDBJ databases">
        <title>Two temperate virus in Haloterrigena jeotgali A29.</title>
        <authorList>
            <person name="Deng X."/>
        </authorList>
    </citation>
    <scope>NUCLEOTIDE SEQUENCE [LARGE SCALE GENOMIC DNA]</scope>
    <source>
        <strain evidence="2 3">A29</strain>
    </source>
</reference>
<accession>A0AAF0P9H1</accession>
<keyword evidence="3" id="KW-1185">Reference proteome</keyword>
<name>A0AAF0P9H1_9EURY</name>
<evidence type="ECO:0000313" key="2">
    <source>
        <dbReference type="EMBL" id="WMT06861.1"/>
    </source>
</evidence>
<evidence type="ECO:0000256" key="1">
    <source>
        <dbReference type="SAM" id="MobiDB-lite"/>
    </source>
</evidence>
<gene>
    <name evidence="2" type="ORF">NP511_15900</name>
</gene>
<dbReference type="GeneID" id="39863116"/>
<proteinExistence type="predicted"/>